<dbReference type="AlphaFoldDB" id="A0A1G2HJT6"/>
<dbReference type="Proteomes" id="UP000176770">
    <property type="component" value="Unassembled WGS sequence"/>
</dbReference>
<dbReference type="InterPro" id="IPR002300">
    <property type="entry name" value="aa-tRNA-synth_Ia"/>
</dbReference>
<dbReference type="PANTHER" id="PTHR11946:SF93">
    <property type="entry name" value="VALINE--TRNA LIGASE, CHLOROPLASTIC_MITOCHONDRIAL 2"/>
    <property type="match status" value="1"/>
</dbReference>
<name>A0A1G2HJT6_9BACT</name>
<evidence type="ECO:0000256" key="5">
    <source>
        <dbReference type="ARBA" id="ARBA00022840"/>
    </source>
</evidence>
<dbReference type="CDD" id="cd00817">
    <property type="entry name" value="ValRS_core"/>
    <property type="match status" value="1"/>
</dbReference>
<dbReference type="EC" id="6.1.1.9" evidence="1 9"/>
<dbReference type="PROSITE" id="PS00178">
    <property type="entry name" value="AA_TRNA_LIGASE_I"/>
    <property type="match status" value="1"/>
</dbReference>
<keyword evidence="4 10" id="KW-0547">Nucleotide-binding</keyword>
<comment type="similarity">
    <text evidence="10">Belongs to the class-I aminoacyl-tRNA synthetase family.</text>
</comment>
<dbReference type="GO" id="GO:0005524">
    <property type="term" value="F:ATP binding"/>
    <property type="evidence" value="ECO:0007669"/>
    <property type="project" value="UniProtKB-KW"/>
</dbReference>
<evidence type="ECO:0000256" key="2">
    <source>
        <dbReference type="ARBA" id="ARBA00022490"/>
    </source>
</evidence>
<dbReference type="Pfam" id="PF08264">
    <property type="entry name" value="Anticodon_1"/>
    <property type="match status" value="1"/>
</dbReference>
<dbReference type="PANTHER" id="PTHR11946">
    <property type="entry name" value="VALYL-TRNA SYNTHETASES"/>
    <property type="match status" value="1"/>
</dbReference>
<dbReference type="InterPro" id="IPR033705">
    <property type="entry name" value="Anticodon_Ia_Val"/>
</dbReference>
<dbReference type="InterPro" id="IPR009080">
    <property type="entry name" value="tRNAsynth_Ia_anticodon-bd"/>
</dbReference>
<keyword evidence="5 10" id="KW-0067">ATP-binding</keyword>
<dbReference type="InterPro" id="IPR001412">
    <property type="entry name" value="aa-tRNA-synth_I_CS"/>
</dbReference>
<evidence type="ECO:0000256" key="9">
    <source>
        <dbReference type="NCBIfam" id="TIGR00422"/>
    </source>
</evidence>
<dbReference type="InterPro" id="IPR013155">
    <property type="entry name" value="M/V/L/I-tRNA-synth_anticd-bd"/>
</dbReference>
<dbReference type="FunFam" id="3.40.50.620:FF:000020">
    <property type="entry name" value="Valine--tRNA ligase, mitochondrial"/>
    <property type="match status" value="1"/>
</dbReference>
<evidence type="ECO:0000256" key="1">
    <source>
        <dbReference type="ARBA" id="ARBA00013169"/>
    </source>
</evidence>
<keyword evidence="3 10" id="KW-0436">Ligase</keyword>
<dbReference type="STRING" id="1802165.A3F94_01715"/>
<dbReference type="Gene3D" id="1.10.730.10">
    <property type="entry name" value="Isoleucyl-tRNA Synthetase, Domain 1"/>
    <property type="match status" value="1"/>
</dbReference>
<dbReference type="GO" id="GO:0004832">
    <property type="term" value="F:valine-tRNA ligase activity"/>
    <property type="evidence" value="ECO:0007669"/>
    <property type="project" value="UniProtKB-UniRule"/>
</dbReference>
<dbReference type="InterPro" id="IPR002303">
    <property type="entry name" value="Valyl-tRNA_ligase"/>
</dbReference>
<dbReference type="PRINTS" id="PR00986">
    <property type="entry name" value="TRNASYNTHVAL"/>
</dbReference>
<reference evidence="13 14" key="1">
    <citation type="journal article" date="2016" name="Nat. Commun.">
        <title>Thousands of microbial genomes shed light on interconnected biogeochemical processes in an aquifer system.</title>
        <authorList>
            <person name="Anantharaman K."/>
            <person name="Brown C.T."/>
            <person name="Hug L.A."/>
            <person name="Sharon I."/>
            <person name="Castelle C.J."/>
            <person name="Probst A.J."/>
            <person name="Thomas B.C."/>
            <person name="Singh A."/>
            <person name="Wilkins M.J."/>
            <person name="Karaoz U."/>
            <person name="Brodie E.L."/>
            <person name="Williams K.H."/>
            <person name="Hubbard S.S."/>
            <person name="Banfield J.F."/>
        </authorList>
    </citation>
    <scope>NUCLEOTIDE SEQUENCE [LARGE SCALE GENOMIC DNA]</scope>
</reference>
<organism evidence="13 14">
    <name type="scientific">Candidatus Spechtbacteria bacterium RIFCSPLOWO2_12_FULL_38_22</name>
    <dbReference type="NCBI Taxonomy" id="1802165"/>
    <lineage>
        <taxon>Bacteria</taxon>
        <taxon>Candidatus Spechtiibacteriota</taxon>
    </lineage>
</organism>
<proteinExistence type="inferred from homology"/>
<accession>A0A1G2HJT6</accession>
<evidence type="ECO:0000256" key="10">
    <source>
        <dbReference type="RuleBase" id="RU363035"/>
    </source>
</evidence>
<evidence type="ECO:0000256" key="7">
    <source>
        <dbReference type="ARBA" id="ARBA00023146"/>
    </source>
</evidence>
<evidence type="ECO:0000259" key="12">
    <source>
        <dbReference type="Pfam" id="PF08264"/>
    </source>
</evidence>
<evidence type="ECO:0000313" key="14">
    <source>
        <dbReference type="Proteomes" id="UP000176770"/>
    </source>
</evidence>
<feature type="domain" description="Aminoacyl-tRNA synthetase class Ia" evidence="11">
    <location>
        <begin position="17"/>
        <end position="566"/>
    </location>
</feature>
<dbReference type="EMBL" id="MHOK01000001">
    <property type="protein sequence ID" value="OGZ62481.1"/>
    <property type="molecule type" value="Genomic_DNA"/>
</dbReference>
<dbReference type="SUPFAM" id="SSF50677">
    <property type="entry name" value="ValRS/IleRS/LeuRS editing domain"/>
    <property type="match status" value="1"/>
</dbReference>
<dbReference type="SUPFAM" id="SSF47323">
    <property type="entry name" value="Anticodon-binding domain of a subclass of class I aminoacyl-tRNA synthetases"/>
    <property type="match status" value="1"/>
</dbReference>
<dbReference type="SUPFAM" id="SSF52374">
    <property type="entry name" value="Nucleotidylyl transferase"/>
    <property type="match status" value="1"/>
</dbReference>
<evidence type="ECO:0000256" key="3">
    <source>
        <dbReference type="ARBA" id="ARBA00022598"/>
    </source>
</evidence>
<dbReference type="NCBIfam" id="TIGR00422">
    <property type="entry name" value="valS"/>
    <property type="match status" value="1"/>
</dbReference>
<dbReference type="InterPro" id="IPR014729">
    <property type="entry name" value="Rossmann-like_a/b/a_fold"/>
</dbReference>
<comment type="catalytic activity">
    <reaction evidence="8">
        <text>tRNA(Val) + L-valine + ATP = L-valyl-tRNA(Val) + AMP + diphosphate</text>
        <dbReference type="Rhea" id="RHEA:10704"/>
        <dbReference type="Rhea" id="RHEA-COMP:9672"/>
        <dbReference type="Rhea" id="RHEA-COMP:9708"/>
        <dbReference type="ChEBI" id="CHEBI:30616"/>
        <dbReference type="ChEBI" id="CHEBI:33019"/>
        <dbReference type="ChEBI" id="CHEBI:57762"/>
        <dbReference type="ChEBI" id="CHEBI:78442"/>
        <dbReference type="ChEBI" id="CHEBI:78537"/>
        <dbReference type="ChEBI" id="CHEBI:456215"/>
        <dbReference type="EC" id="6.1.1.9"/>
    </reaction>
</comment>
<comment type="caution">
    <text evidence="13">The sequence shown here is derived from an EMBL/GenBank/DDBJ whole genome shotgun (WGS) entry which is preliminary data.</text>
</comment>
<dbReference type="GO" id="GO:0006438">
    <property type="term" value="P:valyl-tRNA aminoacylation"/>
    <property type="evidence" value="ECO:0007669"/>
    <property type="project" value="UniProtKB-UniRule"/>
</dbReference>
<keyword evidence="7 10" id="KW-0030">Aminoacyl-tRNA synthetase</keyword>
<dbReference type="Pfam" id="PF00133">
    <property type="entry name" value="tRNA-synt_1"/>
    <property type="match status" value="1"/>
</dbReference>
<dbReference type="NCBIfam" id="NF004349">
    <property type="entry name" value="PRK05729.1"/>
    <property type="match status" value="1"/>
</dbReference>
<feature type="domain" description="Methionyl/Valyl/Leucyl/Isoleucyl-tRNA synthetase anticodon-binding" evidence="12">
    <location>
        <begin position="610"/>
        <end position="714"/>
    </location>
</feature>
<evidence type="ECO:0000256" key="8">
    <source>
        <dbReference type="ARBA" id="ARBA00047552"/>
    </source>
</evidence>
<evidence type="ECO:0000256" key="4">
    <source>
        <dbReference type="ARBA" id="ARBA00022741"/>
    </source>
</evidence>
<evidence type="ECO:0000313" key="13">
    <source>
        <dbReference type="EMBL" id="OGZ62481.1"/>
    </source>
</evidence>
<dbReference type="CDD" id="cd07962">
    <property type="entry name" value="Anticodon_Ia_Val"/>
    <property type="match status" value="1"/>
</dbReference>
<dbReference type="GO" id="GO:0002161">
    <property type="term" value="F:aminoacyl-tRNA deacylase activity"/>
    <property type="evidence" value="ECO:0007669"/>
    <property type="project" value="InterPro"/>
</dbReference>
<evidence type="ECO:0000259" key="11">
    <source>
        <dbReference type="Pfam" id="PF00133"/>
    </source>
</evidence>
<dbReference type="Gene3D" id="3.40.50.620">
    <property type="entry name" value="HUPs"/>
    <property type="match status" value="2"/>
</dbReference>
<keyword evidence="2" id="KW-0963">Cytoplasm</keyword>
<gene>
    <name evidence="13" type="ORF">A3F94_01715</name>
</gene>
<sequence length="716" mass="84051">MKELDKRYNHKESEPRIYALWEKSGYFNPDKLPSRHKEPFCILIPPPNANDPLHIGHALFVTLEDIMTRYARMRGKKALWLPGMDHAGFETQVVYEKKLQKEGRSRLDMKREQFYKEVWNYTQKNRNTVREQLKTLGASCDWSREVFTLDDKVTKTVYKTFQDMYKEGLIYRGERLVNYCVKHQTAFSELEIEHQEKDDKLYYLKYGPLTVATVRPETIFGDTAVAVNPTDKRYKNYIGKKVEVDLIIEKRYMPVIADSIIDPEFGTGALKVTPAHDQNDYEIWQRHKDEIGGPISVINKNGRLNNKAGKYAGMKIEEAREIVVKDLKNKGLLEKEEAYKHTVALCYKCKNIIEPMLMKQWFVKIEPLAKPAIKAVRDEKIKIIPESQKKTYMHWMKNIKDWNISRQNWWGIEIPAWKCESCSNSDKEVWTITAGEEPKKCSQCSGSALERDPDVFDTWFSSGQWPFATLGWPNGKDFKTFYPTSILETGYDIIFFWVARMIMLGLWRTKKIPFRLVYLHGLVRDKDRQKMSKSKGNAIDPLGVVQEYGADALRMALIVGNSIGKDPTIAEDKIRGYRNFATKLWNVTRFLLMNLEDHDPKQKAILTDQDKKISKDFKKFKKKITRYMERCEYWHSAEALYHFMWTTFASEILESSKEILNGDNKKMRKSRQKLLLDIWIDALTVLHPFMPFITEELYQYLSSDKEPLMIRKWPIS</sequence>
<dbReference type="GO" id="GO:0005829">
    <property type="term" value="C:cytosol"/>
    <property type="evidence" value="ECO:0007669"/>
    <property type="project" value="TreeGrafter"/>
</dbReference>
<dbReference type="InterPro" id="IPR009008">
    <property type="entry name" value="Val/Leu/Ile-tRNA-synth_edit"/>
</dbReference>
<evidence type="ECO:0000256" key="6">
    <source>
        <dbReference type="ARBA" id="ARBA00022917"/>
    </source>
</evidence>
<protein>
    <recommendedName>
        <fullName evidence="1 9">Valine--tRNA ligase</fullName>
        <ecNumber evidence="1 9">6.1.1.9</ecNumber>
    </recommendedName>
</protein>
<keyword evidence="6 10" id="KW-0648">Protein biosynthesis</keyword>